<organism evidence="1 2">
    <name type="scientific">Cichorium intybus</name>
    <name type="common">Chicory</name>
    <dbReference type="NCBI Taxonomy" id="13427"/>
    <lineage>
        <taxon>Eukaryota</taxon>
        <taxon>Viridiplantae</taxon>
        <taxon>Streptophyta</taxon>
        <taxon>Embryophyta</taxon>
        <taxon>Tracheophyta</taxon>
        <taxon>Spermatophyta</taxon>
        <taxon>Magnoliopsida</taxon>
        <taxon>eudicotyledons</taxon>
        <taxon>Gunneridae</taxon>
        <taxon>Pentapetalae</taxon>
        <taxon>asterids</taxon>
        <taxon>campanulids</taxon>
        <taxon>Asterales</taxon>
        <taxon>Asteraceae</taxon>
        <taxon>Cichorioideae</taxon>
        <taxon>Cichorieae</taxon>
        <taxon>Cichoriinae</taxon>
        <taxon>Cichorium</taxon>
    </lineage>
</organism>
<comment type="caution">
    <text evidence="1">The sequence shown here is derived from an EMBL/GenBank/DDBJ whole genome shotgun (WGS) entry which is preliminary data.</text>
</comment>
<evidence type="ECO:0000313" key="1">
    <source>
        <dbReference type="EMBL" id="KAI3740917.1"/>
    </source>
</evidence>
<dbReference type="EMBL" id="CM042013">
    <property type="protein sequence ID" value="KAI3740917.1"/>
    <property type="molecule type" value="Genomic_DNA"/>
</dbReference>
<dbReference type="Proteomes" id="UP001055811">
    <property type="component" value="Linkage Group LG05"/>
</dbReference>
<sequence length="464" mass="52990">MSYREAEIHQPKDVYNWREWRPSLAFLSSVDKSQDSSMEEERETLVMISNQKSKSNYRIIDALESKSFSWIFIDQSNPWKAALSWLMFFIFTVGLPILSHIVFQCSTCDNSHQRPFDLIVQLSLSICSTLSFINLSSFARKYGLRRFLFLDKMSDVSVKVRDGYSDQLHRSIKLLCTFIIPCFVADSAYKIWWFCSGGDQIPYISNIYLSHTIACILLLCSWLYRTSLFFLACVLFKLTCSLQILRLEDFAKVFEKQADVGSILMEHLAIRRTLRIISHRFRAFILSTLILVTASQFASLLVTTETGSLVNLSTAGELALCSVTLVSGLFICLRSAAKITHKAQSVTSLAAKWHTCATIDSFDDVGLTEETPMANTNRSNYDFTNMDSDMDESEEDDLDNTKLVPIYRDTISYQKRQALVTYFENNKAGITVFGFMLDRSSLHTIFAIEMSLTLWLVNKTISFS</sequence>
<reference evidence="2" key="1">
    <citation type="journal article" date="2022" name="Mol. Ecol. Resour.">
        <title>The genomes of chicory, endive, great burdock and yacon provide insights into Asteraceae palaeo-polyploidization history and plant inulin production.</title>
        <authorList>
            <person name="Fan W."/>
            <person name="Wang S."/>
            <person name="Wang H."/>
            <person name="Wang A."/>
            <person name="Jiang F."/>
            <person name="Liu H."/>
            <person name="Zhao H."/>
            <person name="Xu D."/>
            <person name="Zhang Y."/>
        </authorList>
    </citation>
    <scope>NUCLEOTIDE SEQUENCE [LARGE SCALE GENOMIC DNA]</scope>
    <source>
        <strain evidence="2">cv. Punajuju</strain>
    </source>
</reference>
<gene>
    <name evidence="1" type="ORF">L2E82_31392</name>
</gene>
<reference evidence="1 2" key="2">
    <citation type="journal article" date="2022" name="Mol. Ecol. Resour.">
        <title>The genomes of chicory, endive, great burdock and yacon provide insights into Asteraceae paleo-polyploidization history and plant inulin production.</title>
        <authorList>
            <person name="Fan W."/>
            <person name="Wang S."/>
            <person name="Wang H."/>
            <person name="Wang A."/>
            <person name="Jiang F."/>
            <person name="Liu H."/>
            <person name="Zhao H."/>
            <person name="Xu D."/>
            <person name="Zhang Y."/>
        </authorList>
    </citation>
    <scope>NUCLEOTIDE SEQUENCE [LARGE SCALE GENOMIC DNA]</scope>
    <source>
        <strain evidence="2">cv. Punajuju</strain>
        <tissue evidence="1">Leaves</tissue>
    </source>
</reference>
<protein>
    <submittedName>
        <fullName evidence="1">Uncharacterized protein</fullName>
    </submittedName>
</protein>
<proteinExistence type="predicted"/>
<name>A0ACB9D2T1_CICIN</name>
<accession>A0ACB9D2T1</accession>
<evidence type="ECO:0000313" key="2">
    <source>
        <dbReference type="Proteomes" id="UP001055811"/>
    </source>
</evidence>
<keyword evidence="2" id="KW-1185">Reference proteome</keyword>